<accession>A0A517VS14</accession>
<dbReference type="AlphaFoldDB" id="A0A517VS14"/>
<dbReference type="KEGG" id="gaw:V144x_12590"/>
<dbReference type="Proteomes" id="UP000318704">
    <property type="component" value="Chromosome"/>
</dbReference>
<name>A0A517VS14_9PLAN</name>
<organism evidence="1 2">
    <name type="scientific">Gimesia aquarii</name>
    <dbReference type="NCBI Taxonomy" id="2527964"/>
    <lineage>
        <taxon>Bacteria</taxon>
        <taxon>Pseudomonadati</taxon>
        <taxon>Planctomycetota</taxon>
        <taxon>Planctomycetia</taxon>
        <taxon>Planctomycetales</taxon>
        <taxon>Planctomycetaceae</taxon>
        <taxon>Gimesia</taxon>
    </lineage>
</organism>
<proteinExistence type="predicted"/>
<dbReference type="EMBL" id="CP037920">
    <property type="protein sequence ID" value="QDT95812.1"/>
    <property type="molecule type" value="Genomic_DNA"/>
</dbReference>
<reference evidence="1 2" key="1">
    <citation type="submission" date="2019-03" db="EMBL/GenBank/DDBJ databases">
        <title>Deep-cultivation of Planctomycetes and their phenomic and genomic characterization uncovers novel biology.</title>
        <authorList>
            <person name="Wiegand S."/>
            <person name="Jogler M."/>
            <person name="Boedeker C."/>
            <person name="Pinto D."/>
            <person name="Vollmers J."/>
            <person name="Rivas-Marin E."/>
            <person name="Kohn T."/>
            <person name="Peeters S.H."/>
            <person name="Heuer A."/>
            <person name="Rast P."/>
            <person name="Oberbeckmann S."/>
            <person name="Bunk B."/>
            <person name="Jeske O."/>
            <person name="Meyerdierks A."/>
            <person name="Storesund J.E."/>
            <person name="Kallscheuer N."/>
            <person name="Luecker S."/>
            <person name="Lage O.M."/>
            <person name="Pohl T."/>
            <person name="Merkel B.J."/>
            <person name="Hornburger P."/>
            <person name="Mueller R.-W."/>
            <person name="Bruemmer F."/>
            <person name="Labrenz M."/>
            <person name="Spormann A.M."/>
            <person name="Op den Camp H."/>
            <person name="Overmann J."/>
            <person name="Amann R."/>
            <person name="Jetten M.S.M."/>
            <person name="Mascher T."/>
            <person name="Medema M.H."/>
            <person name="Devos D.P."/>
            <person name="Kaster A.-K."/>
            <person name="Ovreas L."/>
            <person name="Rohde M."/>
            <person name="Galperin M.Y."/>
            <person name="Jogler C."/>
        </authorList>
    </citation>
    <scope>NUCLEOTIDE SEQUENCE [LARGE SCALE GENOMIC DNA]</scope>
    <source>
        <strain evidence="1 2">V144</strain>
    </source>
</reference>
<evidence type="ECO:0000313" key="2">
    <source>
        <dbReference type="Proteomes" id="UP000318704"/>
    </source>
</evidence>
<gene>
    <name evidence="1" type="ORF">V144x_12590</name>
</gene>
<sequence length="391" mass="43479">MFQCCQYIDRSILILIFHISFFTNTSLSEEPEALETLPLIGFRELNPNLIISDGKEVAGIPSDIFIAGVKSSDEVRKALRAKGINEEQARVEDWFSAAQTVASSMAWNTGQRTPSGKMQVIAKSPFSGKNDKLDGNLFVDLSASELFPTWQNNKLQNKDFYYKGKEVNLIRTDVRTTTMFKQAYDKIPKGPPGDPSKWKSNDVHNWSNEVVGIAGSLTAKPSTYNSITLKHGSITFGEPLIHNVAQSKPLPVGEEGQVLSVEFFFTIRNLNPKKIKNLSFCVEISPPTVISLELVPELRKSGDQYKNLKPKIIPGGLRENQVFWSMSGDAIEKGSYAFTAKIRVPSKIQSINISQSMVGRTVGSLWIREQTIGTPKPVVRRIAISPEVKND</sequence>
<evidence type="ECO:0000313" key="1">
    <source>
        <dbReference type="EMBL" id="QDT95812.1"/>
    </source>
</evidence>
<protein>
    <submittedName>
        <fullName evidence="1">Uncharacterized protein</fullName>
    </submittedName>
</protein>
<dbReference type="RefSeq" id="WP_144982897.1">
    <property type="nucleotide sequence ID" value="NZ_CP037920.1"/>
</dbReference>